<dbReference type="AlphaFoldDB" id="A7T0U7"/>
<evidence type="ECO:0000313" key="5">
    <source>
        <dbReference type="Proteomes" id="UP000001593"/>
    </source>
</evidence>
<dbReference type="InterPro" id="IPR039857">
    <property type="entry name" value="Ift122/121"/>
</dbReference>
<accession>A7T0U7</accession>
<evidence type="ECO:0000313" key="4">
    <source>
        <dbReference type="EMBL" id="EDO30415.1"/>
    </source>
</evidence>
<dbReference type="PANTHER" id="PTHR12764">
    <property type="entry name" value="WD REPEAT DOMAIN-RELATED"/>
    <property type="match status" value="1"/>
</dbReference>
<name>A7T0U7_NEMVE</name>
<evidence type="ECO:0000259" key="3">
    <source>
        <dbReference type="Pfam" id="PF25768"/>
    </source>
</evidence>
<dbReference type="InParanoid" id="A7T0U7"/>
<organism evidence="4 5">
    <name type="scientific">Nematostella vectensis</name>
    <name type="common">Starlet sea anemone</name>
    <dbReference type="NCBI Taxonomy" id="45351"/>
    <lineage>
        <taxon>Eukaryota</taxon>
        <taxon>Metazoa</taxon>
        <taxon>Cnidaria</taxon>
        <taxon>Anthozoa</taxon>
        <taxon>Hexacorallia</taxon>
        <taxon>Actiniaria</taxon>
        <taxon>Edwardsiidae</taxon>
        <taxon>Nematostella</taxon>
    </lineage>
</organism>
<dbReference type="Pfam" id="PF25768">
    <property type="entry name" value="TPR_IFT121"/>
    <property type="match status" value="1"/>
</dbReference>
<gene>
    <name evidence="4" type="ORF">NEMVEDRAFT_v1g220610</name>
</gene>
<sequence length="270" mass="30822">MLEQAWNAIGDYYADRQKWQNAVTYYVQGRNQERLAECYYMLEDYAGLETMSSNLPENHPLHAEIAEMFKTVGMCEQAVASYSKLAKETCDPRTNPMRGKKLYVLAALLVEEYHEHVKQSSMKTAGGKDKRNKREAEQCIYQEAYHFFLLAQRQLYEGAIDASMKTVEEYHEHVKQSSMKTAGGKDKRNKREAEQCIYQEAISALAGLLEEDSMATEESKVVDNAWRGAEAYHFFLLAQRQLYEGAIDASMKTVLANPTSNLLSEITHLA</sequence>
<dbReference type="InterPro" id="IPR057361">
    <property type="entry name" value="TPR_WDR35"/>
</dbReference>
<feature type="domain" description="IFT121-like TPR repeats" evidence="3">
    <location>
        <begin position="223"/>
        <end position="255"/>
    </location>
</feature>
<dbReference type="Gene3D" id="1.25.40.470">
    <property type="match status" value="1"/>
</dbReference>
<dbReference type="PhylomeDB" id="A7T0U7"/>
<protein>
    <recommendedName>
        <fullName evidence="3">IFT121-like TPR repeats domain-containing protein</fullName>
    </recommendedName>
</protein>
<dbReference type="EMBL" id="DS470052">
    <property type="protein sequence ID" value="EDO30415.1"/>
    <property type="molecule type" value="Genomic_DNA"/>
</dbReference>
<dbReference type="GO" id="GO:0060271">
    <property type="term" value="P:cilium assembly"/>
    <property type="evidence" value="ECO:0007669"/>
    <property type="project" value="InterPro"/>
</dbReference>
<dbReference type="eggNOG" id="KOG2041">
    <property type="taxonomic scope" value="Eukaryota"/>
</dbReference>
<dbReference type="Proteomes" id="UP000001593">
    <property type="component" value="Unassembled WGS sequence"/>
</dbReference>
<dbReference type="HOGENOM" id="CLU_1031733_0_0_1"/>
<proteinExistence type="predicted"/>
<keyword evidence="2" id="KW-0677">Repeat</keyword>
<evidence type="ECO:0000256" key="2">
    <source>
        <dbReference type="ARBA" id="ARBA00022737"/>
    </source>
</evidence>
<keyword evidence="5" id="KW-1185">Reference proteome</keyword>
<keyword evidence="1" id="KW-0853">WD repeat</keyword>
<dbReference type="PANTHER" id="PTHR12764:SF5">
    <property type="entry name" value="LD29485P"/>
    <property type="match status" value="1"/>
</dbReference>
<dbReference type="FunFam" id="1.25.40.470:FF:000062">
    <property type="entry name" value="Predicted protein"/>
    <property type="match status" value="1"/>
</dbReference>
<reference evidence="4 5" key="1">
    <citation type="journal article" date="2007" name="Science">
        <title>Sea anemone genome reveals ancestral eumetazoan gene repertoire and genomic organization.</title>
        <authorList>
            <person name="Putnam N.H."/>
            <person name="Srivastava M."/>
            <person name="Hellsten U."/>
            <person name="Dirks B."/>
            <person name="Chapman J."/>
            <person name="Salamov A."/>
            <person name="Terry A."/>
            <person name="Shapiro H."/>
            <person name="Lindquist E."/>
            <person name="Kapitonov V.V."/>
            <person name="Jurka J."/>
            <person name="Genikhovich G."/>
            <person name="Grigoriev I.V."/>
            <person name="Lucas S.M."/>
            <person name="Steele R.E."/>
            <person name="Finnerty J.R."/>
            <person name="Technau U."/>
            <person name="Martindale M.Q."/>
            <person name="Rokhsar D.S."/>
        </authorList>
    </citation>
    <scope>NUCLEOTIDE SEQUENCE [LARGE SCALE GENOMIC DNA]</scope>
    <source>
        <strain evidence="5">CH2 X CH6</strain>
    </source>
</reference>
<evidence type="ECO:0000256" key="1">
    <source>
        <dbReference type="ARBA" id="ARBA00022574"/>
    </source>
</evidence>
<dbReference type="Pfam" id="PF25170">
    <property type="entry name" value="TPR_WDR35"/>
    <property type="match status" value="1"/>
</dbReference>
<dbReference type="STRING" id="45351.A7T0U7"/>
<dbReference type="InterPro" id="IPR057979">
    <property type="entry name" value="TPR_IFT121"/>
</dbReference>